<accession>A0A7J0F8G0</accession>
<proteinExistence type="predicted"/>
<keyword evidence="2" id="KW-1185">Reference proteome</keyword>
<evidence type="ECO:0000313" key="1">
    <source>
        <dbReference type="EMBL" id="GFY94931.1"/>
    </source>
</evidence>
<reference evidence="1 2" key="1">
    <citation type="submission" date="2019-07" db="EMBL/GenBank/DDBJ databases">
        <title>De Novo Assembly of kiwifruit Actinidia rufa.</title>
        <authorList>
            <person name="Sugita-Konishi S."/>
            <person name="Sato K."/>
            <person name="Mori E."/>
            <person name="Abe Y."/>
            <person name="Kisaki G."/>
            <person name="Hamano K."/>
            <person name="Suezawa K."/>
            <person name="Otani M."/>
            <person name="Fukuda T."/>
            <person name="Manabe T."/>
            <person name="Gomi K."/>
            <person name="Tabuchi M."/>
            <person name="Akimitsu K."/>
            <person name="Kataoka I."/>
        </authorList>
    </citation>
    <scope>NUCLEOTIDE SEQUENCE [LARGE SCALE GENOMIC DNA]</scope>
    <source>
        <strain evidence="2">cv. Fuchu</strain>
    </source>
</reference>
<name>A0A7J0F8G0_9ERIC</name>
<dbReference type="EMBL" id="BJWL01000010">
    <property type="protein sequence ID" value="GFY94931.1"/>
    <property type="molecule type" value="Genomic_DNA"/>
</dbReference>
<dbReference type="Proteomes" id="UP000585474">
    <property type="component" value="Unassembled WGS sequence"/>
</dbReference>
<gene>
    <name evidence="1" type="ORF">Acr_10g0003160</name>
</gene>
<sequence length="154" mass="17156">MERGRKLWTNNSRGLVMVVVTREGEGEKDEKTLKPVERERRADLSDFPISAASQLANPFLGLPLESGKCESCGAAEPGKCEGMEVVMLLSLLLSDYTDRSLWVHRTTNSDISSFPRKRTEAVAEFSLLEMPKAEKQEGIGKFWVTFSMVPGLSM</sequence>
<evidence type="ECO:0000313" key="2">
    <source>
        <dbReference type="Proteomes" id="UP000585474"/>
    </source>
</evidence>
<organism evidence="1 2">
    <name type="scientific">Actinidia rufa</name>
    <dbReference type="NCBI Taxonomy" id="165716"/>
    <lineage>
        <taxon>Eukaryota</taxon>
        <taxon>Viridiplantae</taxon>
        <taxon>Streptophyta</taxon>
        <taxon>Embryophyta</taxon>
        <taxon>Tracheophyta</taxon>
        <taxon>Spermatophyta</taxon>
        <taxon>Magnoliopsida</taxon>
        <taxon>eudicotyledons</taxon>
        <taxon>Gunneridae</taxon>
        <taxon>Pentapetalae</taxon>
        <taxon>asterids</taxon>
        <taxon>Ericales</taxon>
        <taxon>Actinidiaceae</taxon>
        <taxon>Actinidia</taxon>
    </lineage>
</organism>
<protein>
    <submittedName>
        <fullName evidence="1">Nuclear RNA polymerase D1B</fullName>
    </submittedName>
</protein>
<dbReference type="OrthoDB" id="850602at2759"/>
<comment type="caution">
    <text evidence="1">The sequence shown here is derived from an EMBL/GenBank/DDBJ whole genome shotgun (WGS) entry which is preliminary data.</text>
</comment>
<dbReference type="AlphaFoldDB" id="A0A7J0F8G0"/>